<dbReference type="PANTHER" id="PTHR30328:SF54">
    <property type="entry name" value="HTH-TYPE TRANSCRIPTIONAL REPRESSOR SCO4008"/>
    <property type="match status" value="1"/>
</dbReference>
<dbReference type="InterPro" id="IPR050109">
    <property type="entry name" value="HTH-type_TetR-like_transc_reg"/>
</dbReference>
<evidence type="ECO:0000313" key="6">
    <source>
        <dbReference type="Proteomes" id="UP001224845"/>
    </source>
</evidence>
<dbReference type="Gene3D" id="1.10.357.10">
    <property type="entry name" value="Tetracycline Repressor, domain 2"/>
    <property type="match status" value="1"/>
</dbReference>
<dbReference type="RefSeq" id="WP_012745341.1">
    <property type="nucleotide sequence ID" value="NZ_CAXUQE020000001.1"/>
</dbReference>
<dbReference type="InterPro" id="IPR009057">
    <property type="entry name" value="Homeodomain-like_sf"/>
</dbReference>
<dbReference type="SUPFAM" id="SSF48498">
    <property type="entry name" value="Tetracyclin repressor-like, C-terminal domain"/>
    <property type="match status" value="1"/>
</dbReference>
<feature type="domain" description="HTH tetR-type" evidence="4">
    <location>
        <begin position="22"/>
        <end position="82"/>
    </location>
</feature>
<gene>
    <name evidence="5" type="ORF">J2W39_001518</name>
</gene>
<dbReference type="AlphaFoldDB" id="A0AAW8EBW9"/>
<dbReference type="PROSITE" id="PS50977">
    <property type="entry name" value="HTH_TETR_2"/>
    <property type="match status" value="1"/>
</dbReference>
<keyword evidence="1 2" id="KW-0238">DNA-binding</keyword>
<dbReference type="Proteomes" id="UP001224845">
    <property type="component" value="Unassembled WGS sequence"/>
</dbReference>
<dbReference type="EMBL" id="JAUSRV010000003">
    <property type="protein sequence ID" value="MDP9970288.1"/>
    <property type="molecule type" value="Genomic_DNA"/>
</dbReference>
<sequence length="263" mass="29348">MADSRTAAKPQRRTGVREAAAQATRDSILKSATKVFAKYGYDGGSVEKISKAAKSYDRMIYYYFGSKEGLFIAVLEGIYKRMDDAEAAIALDASRPVEALTEVIRFVLGYYRKNPEFVTLLNTENLHKGRHISKSLRAREYSSRAVAIIAEILASGAAQGLFRRDLNARDIYLLIASTGYFYTSNRHTLTAFLGEPLESPEAITHWEDFVIETVLRTVRADDIQEQENNSPPHDEEKMTPIAHVRSRPPKGAQASLGAARREA</sequence>
<accession>A0AAW8EBW9</accession>
<evidence type="ECO:0000256" key="3">
    <source>
        <dbReference type="SAM" id="MobiDB-lite"/>
    </source>
</evidence>
<name>A0AAW8EBW9_VARPD</name>
<evidence type="ECO:0000259" key="4">
    <source>
        <dbReference type="PROSITE" id="PS50977"/>
    </source>
</evidence>
<evidence type="ECO:0000313" key="5">
    <source>
        <dbReference type="EMBL" id="MDP9970288.1"/>
    </source>
</evidence>
<dbReference type="InterPro" id="IPR041474">
    <property type="entry name" value="NicS_C"/>
</dbReference>
<evidence type="ECO:0000256" key="1">
    <source>
        <dbReference type="ARBA" id="ARBA00023125"/>
    </source>
</evidence>
<dbReference type="PRINTS" id="PR00455">
    <property type="entry name" value="HTHTETR"/>
</dbReference>
<organism evidence="5 6">
    <name type="scientific">Variovorax paradoxus</name>
    <dbReference type="NCBI Taxonomy" id="34073"/>
    <lineage>
        <taxon>Bacteria</taxon>
        <taxon>Pseudomonadati</taxon>
        <taxon>Pseudomonadota</taxon>
        <taxon>Betaproteobacteria</taxon>
        <taxon>Burkholderiales</taxon>
        <taxon>Comamonadaceae</taxon>
        <taxon>Variovorax</taxon>
    </lineage>
</organism>
<dbReference type="SUPFAM" id="SSF46689">
    <property type="entry name" value="Homeodomain-like"/>
    <property type="match status" value="1"/>
</dbReference>
<comment type="caution">
    <text evidence="5">The sequence shown here is derived from an EMBL/GenBank/DDBJ whole genome shotgun (WGS) entry which is preliminary data.</text>
</comment>
<evidence type="ECO:0000256" key="2">
    <source>
        <dbReference type="PROSITE-ProRule" id="PRU00335"/>
    </source>
</evidence>
<dbReference type="GO" id="GO:0003677">
    <property type="term" value="F:DNA binding"/>
    <property type="evidence" value="ECO:0007669"/>
    <property type="project" value="UniProtKB-UniRule"/>
</dbReference>
<dbReference type="Pfam" id="PF00440">
    <property type="entry name" value="TetR_N"/>
    <property type="match status" value="1"/>
</dbReference>
<reference evidence="5" key="1">
    <citation type="submission" date="2023-07" db="EMBL/GenBank/DDBJ databases">
        <title>Sorghum-associated microbial communities from plants grown in Nebraska, USA.</title>
        <authorList>
            <person name="Schachtman D."/>
        </authorList>
    </citation>
    <scope>NUCLEOTIDE SEQUENCE</scope>
    <source>
        <strain evidence="5">DS3315</strain>
    </source>
</reference>
<dbReference type="Pfam" id="PF17938">
    <property type="entry name" value="TetR_C_29"/>
    <property type="match status" value="1"/>
</dbReference>
<feature type="DNA-binding region" description="H-T-H motif" evidence="2">
    <location>
        <begin position="45"/>
        <end position="64"/>
    </location>
</feature>
<dbReference type="InterPro" id="IPR036271">
    <property type="entry name" value="Tet_transcr_reg_TetR-rel_C_sf"/>
</dbReference>
<feature type="region of interest" description="Disordered" evidence="3">
    <location>
        <begin position="223"/>
        <end position="263"/>
    </location>
</feature>
<dbReference type="InterPro" id="IPR001647">
    <property type="entry name" value="HTH_TetR"/>
</dbReference>
<proteinExistence type="predicted"/>
<dbReference type="PANTHER" id="PTHR30328">
    <property type="entry name" value="TRANSCRIPTIONAL REPRESSOR"/>
    <property type="match status" value="1"/>
</dbReference>
<protein>
    <submittedName>
        <fullName evidence="5">AcrR family transcriptional regulator</fullName>
    </submittedName>
</protein>